<comment type="caution">
    <text evidence="2">The sequence shown here is derived from an EMBL/GenBank/DDBJ whole genome shotgun (WGS) entry which is preliminary data.</text>
</comment>
<evidence type="ECO:0000256" key="1">
    <source>
        <dbReference type="SAM" id="SignalP"/>
    </source>
</evidence>
<name>A0ABV3K938_STRON</name>
<proteinExistence type="predicted"/>
<keyword evidence="3" id="KW-1185">Reference proteome</keyword>
<feature type="chain" id="PRO_5046632711" description="Peptidase inhibitor family I36" evidence="1">
    <location>
        <begin position="29"/>
        <end position="129"/>
    </location>
</feature>
<evidence type="ECO:0008006" key="4">
    <source>
        <dbReference type="Google" id="ProtNLM"/>
    </source>
</evidence>
<dbReference type="Proteomes" id="UP001552594">
    <property type="component" value="Unassembled WGS sequence"/>
</dbReference>
<gene>
    <name evidence="2" type="ORF">AB0L16_28755</name>
</gene>
<evidence type="ECO:0000313" key="3">
    <source>
        <dbReference type="Proteomes" id="UP001552594"/>
    </source>
</evidence>
<evidence type="ECO:0000313" key="2">
    <source>
        <dbReference type="EMBL" id="MEV5510370.1"/>
    </source>
</evidence>
<dbReference type="EMBL" id="JBFAUK010000031">
    <property type="protein sequence ID" value="MEV5510370.1"/>
    <property type="molecule type" value="Genomic_DNA"/>
</dbReference>
<organism evidence="2 3">
    <name type="scientific">Streptomyces orinoci</name>
    <name type="common">Streptoverticillium orinoci</name>
    <dbReference type="NCBI Taxonomy" id="67339"/>
    <lineage>
        <taxon>Bacteria</taxon>
        <taxon>Bacillati</taxon>
        <taxon>Actinomycetota</taxon>
        <taxon>Actinomycetes</taxon>
        <taxon>Kitasatosporales</taxon>
        <taxon>Streptomycetaceae</taxon>
        <taxon>Streptomyces</taxon>
    </lineage>
</organism>
<accession>A0ABV3K938</accession>
<feature type="signal peptide" evidence="1">
    <location>
        <begin position="1"/>
        <end position="28"/>
    </location>
</feature>
<dbReference type="RefSeq" id="WP_109279984.1">
    <property type="nucleotide sequence ID" value="NZ_JBFAUK010000031.1"/>
</dbReference>
<keyword evidence="1" id="KW-0732">Signal</keyword>
<sequence>MLPRAIRLGLAAVTALGLSAAVAPAASAAPSADCRKGDFCLFSGAHQTGEVLYRLPVRVTRTGFTFPDVDALQPPVTPRSAHNPLPDSFGCVVRLNDKPHFAGSEQEIDGFGDRELTGAPVGSITVDCG</sequence>
<reference evidence="2 3" key="1">
    <citation type="submission" date="2024-06" db="EMBL/GenBank/DDBJ databases">
        <title>The Natural Products Discovery Center: Release of the First 8490 Sequenced Strains for Exploring Actinobacteria Biosynthetic Diversity.</title>
        <authorList>
            <person name="Kalkreuter E."/>
            <person name="Kautsar S.A."/>
            <person name="Yang D."/>
            <person name="Bader C.D."/>
            <person name="Teijaro C.N."/>
            <person name="Fluegel L."/>
            <person name="Davis C.M."/>
            <person name="Simpson J.R."/>
            <person name="Lauterbach L."/>
            <person name="Steele A.D."/>
            <person name="Gui C."/>
            <person name="Meng S."/>
            <person name="Li G."/>
            <person name="Viehrig K."/>
            <person name="Ye F."/>
            <person name="Su P."/>
            <person name="Kiefer A.F."/>
            <person name="Nichols A."/>
            <person name="Cepeda A.J."/>
            <person name="Yan W."/>
            <person name="Fan B."/>
            <person name="Jiang Y."/>
            <person name="Adhikari A."/>
            <person name="Zheng C.-J."/>
            <person name="Schuster L."/>
            <person name="Cowan T.M."/>
            <person name="Smanski M.J."/>
            <person name="Chevrette M.G."/>
            <person name="De Carvalho L.P.S."/>
            <person name="Shen B."/>
        </authorList>
    </citation>
    <scope>NUCLEOTIDE SEQUENCE [LARGE SCALE GENOMIC DNA]</scope>
    <source>
        <strain evidence="2 3">NPDC052347</strain>
    </source>
</reference>
<protein>
    <recommendedName>
        <fullName evidence="4">Peptidase inhibitor family I36</fullName>
    </recommendedName>
</protein>